<feature type="region of interest" description="Disordered" evidence="1">
    <location>
        <begin position="98"/>
        <end position="134"/>
    </location>
</feature>
<feature type="region of interest" description="Disordered" evidence="1">
    <location>
        <begin position="1"/>
        <end position="25"/>
    </location>
</feature>
<protein>
    <recommendedName>
        <fullName evidence="5">Apple domain-containing protein</fullName>
    </recommendedName>
</protein>
<sequence length="261" mass="28418">MATFHNGDFPSGLVDQDNASKAPEVHHGNAATAPEVDLRNFGKNSESPGQVHTVKEKKLPFGWSLWALLTLAATISAVCIGAVVGGVLGKELADCKFSPSPTATETTSRAGNASCPAAEADETSDYAPIPPKDMINLRNLTKPDNCERPGGPHDIRSSSGLQYTYYCDFDAPSSDDIHDEQRFLSYTLLDCLNACTYMNQLSELNRIEHNSNGSRCDSVVFSWEITESWQDGYANCWLKSGRAERKQTFTIPGTIYAEPSS</sequence>
<organism evidence="3 4">
    <name type="scientific">Fusarium equiseti</name>
    <name type="common">Fusarium scirpi</name>
    <dbReference type="NCBI Taxonomy" id="61235"/>
    <lineage>
        <taxon>Eukaryota</taxon>
        <taxon>Fungi</taxon>
        <taxon>Dikarya</taxon>
        <taxon>Ascomycota</taxon>
        <taxon>Pezizomycotina</taxon>
        <taxon>Sordariomycetes</taxon>
        <taxon>Hypocreomycetidae</taxon>
        <taxon>Hypocreales</taxon>
        <taxon>Nectriaceae</taxon>
        <taxon>Fusarium</taxon>
        <taxon>Fusarium incarnatum-equiseti species complex</taxon>
    </lineage>
</organism>
<keyword evidence="2" id="KW-1133">Transmembrane helix</keyword>
<reference evidence="3" key="1">
    <citation type="submission" date="2021-05" db="EMBL/GenBank/DDBJ databases">
        <authorList>
            <person name="Khan N."/>
        </authorList>
    </citation>
    <scope>NUCLEOTIDE SEQUENCE</scope>
</reference>
<evidence type="ECO:0000313" key="4">
    <source>
        <dbReference type="Proteomes" id="UP000693738"/>
    </source>
</evidence>
<evidence type="ECO:0000256" key="2">
    <source>
        <dbReference type="SAM" id="Phobius"/>
    </source>
</evidence>
<gene>
    <name evidence="3" type="ORF">FEQUK3_LOCUS3855</name>
</gene>
<keyword evidence="2" id="KW-0472">Membrane</keyword>
<feature type="compositionally biased region" description="Polar residues" evidence="1">
    <location>
        <begin position="99"/>
        <end position="111"/>
    </location>
</feature>
<accession>A0A8J2IIJ3</accession>
<proteinExistence type="predicted"/>
<name>A0A8J2IIJ3_FUSEQ</name>
<evidence type="ECO:0000256" key="1">
    <source>
        <dbReference type="SAM" id="MobiDB-lite"/>
    </source>
</evidence>
<feature type="region of interest" description="Disordered" evidence="1">
    <location>
        <begin position="30"/>
        <end position="49"/>
    </location>
</feature>
<dbReference type="AlphaFoldDB" id="A0A8J2IIJ3"/>
<evidence type="ECO:0008006" key="5">
    <source>
        <dbReference type="Google" id="ProtNLM"/>
    </source>
</evidence>
<keyword evidence="2" id="KW-0812">Transmembrane</keyword>
<dbReference type="EMBL" id="CAJSTJ010000122">
    <property type="protein sequence ID" value="CAG7558101.1"/>
    <property type="molecule type" value="Genomic_DNA"/>
</dbReference>
<comment type="caution">
    <text evidence="3">The sequence shown here is derived from an EMBL/GenBank/DDBJ whole genome shotgun (WGS) entry which is preliminary data.</text>
</comment>
<feature type="transmembrane region" description="Helical" evidence="2">
    <location>
        <begin position="63"/>
        <end position="88"/>
    </location>
</feature>
<evidence type="ECO:0000313" key="3">
    <source>
        <dbReference type="EMBL" id="CAG7558101.1"/>
    </source>
</evidence>
<dbReference type="Proteomes" id="UP000693738">
    <property type="component" value="Unassembled WGS sequence"/>
</dbReference>